<protein>
    <recommendedName>
        <fullName evidence="8">Bifunctional uridylyltransferase/uridylyl-removing enzyme</fullName>
        <shortName evidence="8">UTase/UR</shortName>
    </recommendedName>
    <alternativeName>
        <fullName evidence="8">Bifunctional [protein-PII] modification enzyme</fullName>
    </alternativeName>
    <alternativeName>
        <fullName evidence="8">Bifunctional nitrogen sensor protein</fullName>
    </alternativeName>
    <domain>
        <recommendedName>
            <fullName evidence="8">[Protein-PII] uridylyltransferase</fullName>
            <shortName evidence="8">PII uridylyltransferase</shortName>
            <shortName evidence="8">UTase</shortName>
            <ecNumber evidence="8">2.7.7.59</ecNumber>
        </recommendedName>
    </domain>
    <domain>
        <recommendedName>
            <fullName evidence="8">[Protein-PII]-UMP uridylyl-removing enzyme</fullName>
            <shortName evidence="8">UR</shortName>
            <ecNumber evidence="8">3.1.4.-</ecNumber>
        </recommendedName>
    </domain>
</protein>
<dbReference type="InterPro" id="IPR013546">
    <property type="entry name" value="PII_UdlTrfase/GS_AdlTrfase"/>
</dbReference>
<dbReference type="PANTHER" id="PTHR47320">
    <property type="entry name" value="BIFUNCTIONAL URIDYLYLTRANSFERASE/URIDYLYL-REMOVING ENZYME"/>
    <property type="match status" value="1"/>
</dbReference>
<dbReference type="CDD" id="cd00077">
    <property type="entry name" value="HDc"/>
    <property type="match status" value="1"/>
</dbReference>
<dbReference type="Gene3D" id="1.20.120.330">
    <property type="entry name" value="Nucleotidyltransferases domain 2"/>
    <property type="match status" value="1"/>
</dbReference>
<comment type="catalytic activity">
    <reaction evidence="8">
        <text>[protein-PII]-uridylyl-L-tyrosine + H2O = [protein-PII]-L-tyrosine + UMP + H(+)</text>
        <dbReference type="Rhea" id="RHEA:48600"/>
        <dbReference type="Rhea" id="RHEA-COMP:12147"/>
        <dbReference type="Rhea" id="RHEA-COMP:12148"/>
        <dbReference type="ChEBI" id="CHEBI:15377"/>
        <dbReference type="ChEBI" id="CHEBI:15378"/>
        <dbReference type="ChEBI" id="CHEBI:46858"/>
        <dbReference type="ChEBI" id="CHEBI:57865"/>
        <dbReference type="ChEBI" id="CHEBI:90602"/>
    </reaction>
</comment>
<dbReference type="Gene3D" id="3.30.460.10">
    <property type="entry name" value="Beta Polymerase, domain 2"/>
    <property type="match status" value="1"/>
</dbReference>
<dbReference type="GO" id="GO:0008081">
    <property type="term" value="F:phosphoric diester hydrolase activity"/>
    <property type="evidence" value="ECO:0007669"/>
    <property type="project" value="UniProtKB-UniRule"/>
</dbReference>
<dbReference type="Pfam" id="PF01842">
    <property type="entry name" value="ACT"/>
    <property type="match status" value="1"/>
</dbReference>
<organism evidence="11 12">
    <name type="scientific">Methyloglobulus morosus KoM1</name>
    <dbReference type="NCBI Taxonomy" id="1116472"/>
    <lineage>
        <taxon>Bacteria</taxon>
        <taxon>Pseudomonadati</taxon>
        <taxon>Pseudomonadota</taxon>
        <taxon>Gammaproteobacteria</taxon>
        <taxon>Methylococcales</taxon>
        <taxon>Methylococcaceae</taxon>
        <taxon>Methyloglobulus</taxon>
    </lineage>
</organism>
<comment type="activity regulation">
    <text evidence="8">Uridylyltransferase (UTase) activity is inhibited by glutamine, while glutamine activates uridylyl-removing (UR) activity.</text>
</comment>
<dbReference type="InterPro" id="IPR045865">
    <property type="entry name" value="ACT-like_dom_sf"/>
</dbReference>
<evidence type="ECO:0000259" key="10">
    <source>
        <dbReference type="PROSITE" id="PS51831"/>
    </source>
</evidence>
<feature type="domain" description="ACT" evidence="9">
    <location>
        <begin position="807"/>
        <end position="887"/>
    </location>
</feature>
<dbReference type="RefSeq" id="WP_023495592.1">
    <property type="nucleotide sequence ID" value="NZ_AYLO01000100.1"/>
</dbReference>
<evidence type="ECO:0000256" key="6">
    <source>
        <dbReference type="ARBA" id="ARBA00023268"/>
    </source>
</evidence>
<dbReference type="SUPFAM" id="SSF109604">
    <property type="entry name" value="HD-domain/PDEase-like"/>
    <property type="match status" value="1"/>
</dbReference>
<keyword evidence="1 8" id="KW-0808">Transferase</keyword>
<dbReference type="FunFam" id="1.10.3090.10:FF:000005">
    <property type="entry name" value="Bifunctional uridylyltransferase/uridylyl-removing enzyme"/>
    <property type="match status" value="1"/>
</dbReference>
<evidence type="ECO:0000313" key="11">
    <source>
        <dbReference type="EMBL" id="ESS71421.1"/>
    </source>
</evidence>
<dbReference type="SUPFAM" id="SSF55021">
    <property type="entry name" value="ACT-like"/>
    <property type="match status" value="1"/>
</dbReference>
<dbReference type="GO" id="GO:0008893">
    <property type="term" value="F:guanosine-3',5'-bis(diphosphate) 3'-diphosphatase activity"/>
    <property type="evidence" value="ECO:0007669"/>
    <property type="project" value="UniProtKB-EC"/>
</dbReference>
<comment type="domain">
    <text evidence="8">Has four distinct domains: an N-terminal nucleotidyltransferase (NT) domain responsible for UTase activity, a central HD domain that encodes UR activity, and two C-terminal ACT domains that seem to have a role in glutamine sensing.</text>
</comment>
<comment type="cofactor">
    <cofactor evidence="8">
        <name>Mg(2+)</name>
        <dbReference type="ChEBI" id="CHEBI:18420"/>
    </cofactor>
</comment>
<dbReference type="Pfam" id="PF01966">
    <property type="entry name" value="HD"/>
    <property type="match status" value="1"/>
</dbReference>
<accession>V5DVL4</accession>
<name>V5DVL4_9GAMM</name>
<evidence type="ECO:0000256" key="3">
    <source>
        <dbReference type="ARBA" id="ARBA00022737"/>
    </source>
</evidence>
<evidence type="ECO:0000256" key="5">
    <source>
        <dbReference type="ARBA" id="ARBA00022842"/>
    </source>
</evidence>
<dbReference type="Gene3D" id="1.10.3090.10">
    <property type="entry name" value="cca-adding enzyme, domain 2"/>
    <property type="match status" value="1"/>
</dbReference>
<evidence type="ECO:0000256" key="1">
    <source>
        <dbReference type="ARBA" id="ARBA00022679"/>
    </source>
</evidence>
<dbReference type="STRING" id="1116472.MGMO_105c00770"/>
<dbReference type="eggNOG" id="COG2844">
    <property type="taxonomic scope" value="Bacteria"/>
</dbReference>
<feature type="domain" description="HD" evidence="10">
    <location>
        <begin position="455"/>
        <end position="571"/>
    </location>
</feature>
<evidence type="ECO:0000256" key="7">
    <source>
        <dbReference type="ARBA" id="ARBA00047968"/>
    </source>
</evidence>
<reference evidence="11 12" key="1">
    <citation type="journal article" date="2013" name="Genome Announc.">
        <title>Draft Genome Sequence of the Methanotrophic Gammaproteobacterium Methyloglobulus morosus DSM 22980 Strain KoM1.</title>
        <authorList>
            <person name="Poehlein A."/>
            <person name="Deutzmann J.S."/>
            <person name="Daniel R."/>
            <person name="Simeonova D.D."/>
        </authorList>
    </citation>
    <scope>NUCLEOTIDE SEQUENCE [LARGE SCALE GENOMIC DNA]</scope>
    <source>
        <strain evidence="11 12">KoM1</strain>
    </source>
</reference>
<dbReference type="HAMAP" id="MF_00277">
    <property type="entry name" value="PII_uridylyl_transf"/>
    <property type="match status" value="1"/>
</dbReference>
<dbReference type="NCBIfam" id="TIGR01693">
    <property type="entry name" value="UTase_glnD"/>
    <property type="match status" value="1"/>
</dbReference>
<dbReference type="EMBL" id="AYLO01000100">
    <property type="protein sequence ID" value="ESS71421.1"/>
    <property type="molecule type" value="Genomic_DNA"/>
</dbReference>
<keyword evidence="3" id="KW-0677">Repeat</keyword>
<dbReference type="Pfam" id="PF08335">
    <property type="entry name" value="GlnD_UR_UTase"/>
    <property type="match status" value="1"/>
</dbReference>
<dbReference type="GO" id="GO:0006808">
    <property type="term" value="P:regulation of nitrogen utilization"/>
    <property type="evidence" value="ECO:0007669"/>
    <property type="project" value="UniProtKB-UniRule"/>
</dbReference>
<dbReference type="PROSITE" id="PS51831">
    <property type="entry name" value="HD"/>
    <property type="match status" value="1"/>
</dbReference>
<comment type="function">
    <text evidence="8">Modifies, by uridylylation and deuridylylation, the PII regulatory proteins (GlnB and homologs), in response to the nitrogen status of the cell that GlnD senses through the glutamine level. Under low glutamine levels, catalyzes the conversion of the PII proteins and UTP to PII-UMP and PPi, while under higher glutamine levels, GlnD hydrolyzes PII-UMP to PII and UMP (deuridylylation). Thus, controls uridylylation state and activity of the PII proteins, and plays an important role in the regulation of nitrogen metabolism.</text>
</comment>
<dbReference type="EC" id="2.7.7.59" evidence="8"/>
<comment type="catalytic activity">
    <reaction evidence="8">
        <text>[protein-PII]-L-tyrosine + UTP = [protein-PII]-uridylyl-L-tyrosine + diphosphate</text>
        <dbReference type="Rhea" id="RHEA:13673"/>
        <dbReference type="Rhea" id="RHEA-COMP:12147"/>
        <dbReference type="Rhea" id="RHEA-COMP:12148"/>
        <dbReference type="ChEBI" id="CHEBI:33019"/>
        <dbReference type="ChEBI" id="CHEBI:46398"/>
        <dbReference type="ChEBI" id="CHEBI:46858"/>
        <dbReference type="ChEBI" id="CHEBI:90602"/>
        <dbReference type="EC" id="2.7.7.59"/>
    </reaction>
</comment>
<comment type="similarity">
    <text evidence="8">Belongs to the GlnD family.</text>
</comment>
<dbReference type="GO" id="GO:0008773">
    <property type="term" value="F:[protein-PII] uridylyltransferase activity"/>
    <property type="evidence" value="ECO:0007669"/>
    <property type="project" value="UniProtKB-UniRule"/>
</dbReference>
<dbReference type="SUPFAM" id="SSF81593">
    <property type="entry name" value="Nucleotidyltransferase substrate binding subunit/domain"/>
    <property type="match status" value="1"/>
</dbReference>
<evidence type="ECO:0000256" key="2">
    <source>
        <dbReference type="ARBA" id="ARBA00022695"/>
    </source>
</evidence>
<proteinExistence type="inferred from homology"/>
<dbReference type="InterPro" id="IPR010043">
    <property type="entry name" value="UTase/UR"/>
</dbReference>
<dbReference type="InterPro" id="IPR006674">
    <property type="entry name" value="HD_domain"/>
</dbReference>
<keyword evidence="2 8" id="KW-0548">Nucleotidyltransferase</keyword>
<dbReference type="Proteomes" id="UP000017842">
    <property type="component" value="Unassembled WGS sequence"/>
</dbReference>
<evidence type="ECO:0000313" key="12">
    <source>
        <dbReference type="Proteomes" id="UP000017842"/>
    </source>
</evidence>
<keyword evidence="4 8" id="KW-0378">Hydrolase</keyword>
<gene>
    <name evidence="8 11" type="primary">glnD</name>
    <name evidence="11" type="ORF">MGMO_105c00770</name>
</gene>
<dbReference type="InterPro" id="IPR043519">
    <property type="entry name" value="NT_sf"/>
</dbReference>
<dbReference type="CDD" id="cd04900">
    <property type="entry name" value="ACT_UUR-like_1"/>
    <property type="match status" value="1"/>
</dbReference>
<dbReference type="PROSITE" id="PS51671">
    <property type="entry name" value="ACT"/>
    <property type="match status" value="2"/>
</dbReference>
<comment type="caution">
    <text evidence="11">The sequence shown here is derived from an EMBL/GenBank/DDBJ whole genome shotgun (WGS) entry which is preliminary data.</text>
</comment>
<dbReference type="PANTHER" id="PTHR47320:SF1">
    <property type="entry name" value="BIFUNCTIONAL URIDYLYLTRANSFERASE_URIDYLYL-REMOVING ENZYME"/>
    <property type="match status" value="1"/>
</dbReference>
<comment type="caution">
    <text evidence="8">Lacks conserved residue(s) required for the propagation of feature annotation.</text>
</comment>
<dbReference type="EC" id="3.1.4.-" evidence="8"/>
<dbReference type="InterPro" id="IPR002912">
    <property type="entry name" value="ACT_dom"/>
</dbReference>
<comment type="catalytic activity">
    <reaction evidence="7">
        <text>guanosine 3',5'-bis(diphosphate) + H2O = GDP + diphosphate + H(+)</text>
        <dbReference type="Rhea" id="RHEA:14253"/>
        <dbReference type="ChEBI" id="CHEBI:15377"/>
        <dbReference type="ChEBI" id="CHEBI:15378"/>
        <dbReference type="ChEBI" id="CHEBI:33019"/>
        <dbReference type="ChEBI" id="CHEBI:58189"/>
        <dbReference type="ChEBI" id="CHEBI:77828"/>
        <dbReference type="EC" id="3.1.7.2"/>
    </reaction>
</comment>
<dbReference type="SUPFAM" id="SSF81301">
    <property type="entry name" value="Nucleotidyltransferase"/>
    <property type="match status" value="1"/>
</dbReference>
<sequence>MSKPTTDAWFSIKTKVQEFKQLIKQKDLDLQQKFDPHQSVKDLLNDNSDFIDGILAASWRHFLGNHAENLCLIAVGGYGRRELFPHSDIDLVILLDSGNVSEYQEILTNFLTFLWDIGLKPGQSVRSVEQTVLEAQSDQTIMTSIMENRLIIGSAALYQKLKDEITPDKIWPSDQFFAAKMQEQQLRHAKYHNTAYNLEPNIKEGPGGLRDMQVITWVFKRHYNSKTLRELIQYGFLPESEYNQLIAALHVLWRIRFALHLLTGRSEDRLIFDYQRDLARQFGFSAGNPLYNEDVEQFMQFYFKTILELQRLNEMLLQLFNERFVIGDNSKEEAEPLNHHFVVINQHIEAIDNKVFERQPLALLEIFLILQKNTTLKGIRATTIRLIRKNLYLIDDSFRTNKAANHLFMEIFRQPHGITTQLRRMNRYGVLAAYLPSFANIVARMQYDLFHIYTVDEHTLFVIRNLRRFSLEKHQHELPFCSDVFTLINKQEILFISALFHDIAKGLKGDHSAIGEEIAKGFCKQHDFSAHDTKLVTWLVRNHLAMSMTAQRKDISDPDIIHEFAQKVGSIEYLNHIYLLTVADIRATNPELWNAWKDSLLKELYSATHSALRKGLQNPLALKDRSLEHKKEATDELIAQGFTEPELEKIWQHHVSGDYFLRYSTDEIVWQTSAIAKASETDLPLVILRSQTRRGSAEIFVYAKNVGAIFSLSTATLDQLGLTILDARIMTTNDNYVLNTFQVLEQSGEPINDKYRVTHICNALRNNLLHQTVKEHRNIHRLSRQAKHFPIPTHIKFHPDPLNKQTILELITTDRSGLLSQVGRVFNKNDINLHSARITTIGSRVEDMFHITDLQSQPLSDPDRQERLRDELIYVLDNIKPKKTTYAVK</sequence>
<keyword evidence="6 8" id="KW-0511">Multifunctional enzyme</keyword>
<dbReference type="PATRIC" id="fig|1116472.3.peg.2909"/>
<dbReference type="SMART" id="SM00471">
    <property type="entry name" value="HDc"/>
    <property type="match status" value="1"/>
</dbReference>
<dbReference type="CDD" id="cd04899">
    <property type="entry name" value="ACT_ACR-UUR-like_2"/>
    <property type="match status" value="1"/>
</dbReference>
<keyword evidence="12" id="KW-1185">Reference proteome</keyword>
<keyword evidence="5 8" id="KW-0460">Magnesium</keyword>
<dbReference type="PIRSF" id="PIRSF006288">
    <property type="entry name" value="PII_uridyltransf"/>
    <property type="match status" value="1"/>
</dbReference>
<dbReference type="CDD" id="cd05401">
    <property type="entry name" value="NT_GlnE_GlnD_like"/>
    <property type="match status" value="1"/>
</dbReference>
<dbReference type="OrthoDB" id="9758038at2"/>
<evidence type="ECO:0000256" key="8">
    <source>
        <dbReference type="HAMAP-Rule" id="MF_00277"/>
    </source>
</evidence>
<feature type="region of interest" description="Uridylyltransferase" evidence="8">
    <location>
        <begin position="1"/>
        <end position="336"/>
    </location>
</feature>
<evidence type="ECO:0000256" key="4">
    <source>
        <dbReference type="ARBA" id="ARBA00022801"/>
    </source>
</evidence>
<evidence type="ECO:0000259" key="9">
    <source>
        <dbReference type="PROSITE" id="PS51671"/>
    </source>
</evidence>
<dbReference type="AlphaFoldDB" id="V5DVL4"/>
<feature type="domain" description="ACT" evidence="9">
    <location>
        <begin position="698"/>
        <end position="781"/>
    </location>
</feature>
<dbReference type="InterPro" id="IPR003607">
    <property type="entry name" value="HD/PDEase_dom"/>
</dbReference>